<reference evidence="1" key="2">
    <citation type="submission" date="2020-09" db="EMBL/GenBank/DDBJ databases">
        <authorList>
            <person name="Sun Q."/>
            <person name="Zhou Y."/>
        </authorList>
    </citation>
    <scope>NUCLEOTIDE SEQUENCE</scope>
    <source>
        <strain evidence="1">CGMCC 4.5737</strain>
    </source>
</reference>
<keyword evidence="2" id="KW-1185">Reference proteome</keyword>
<dbReference type="RefSeq" id="WP_189061327.1">
    <property type="nucleotide sequence ID" value="NZ_BMMK01000038.1"/>
</dbReference>
<sequence>MPELAVQRATELGHKVECDPPAALDYRANVYGRAIYERCPSGEDDRDRP</sequence>
<proteinExistence type="predicted"/>
<evidence type="ECO:0000313" key="2">
    <source>
        <dbReference type="Proteomes" id="UP000637578"/>
    </source>
</evidence>
<protein>
    <submittedName>
        <fullName evidence="1">Uncharacterized protein</fullName>
    </submittedName>
</protein>
<name>A0A8J3CDB1_9PSEU</name>
<gene>
    <name evidence="1" type="ORF">GCM10012275_54950</name>
</gene>
<accession>A0A8J3CDB1</accession>
<evidence type="ECO:0000313" key="1">
    <source>
        <dbReference type="EMBL" id="GGM77290.1"/>
    </source>
</evidence>
<dbReference type="Proteomes" id="UP000637578">
    <property type="component" value="Unassembled WGS sequence"/>
</dbReference>
<dbReference type="EMBL" id="BMMK01000038">
    <property type="protein sequence ID" value="GGM77290.1"/>
    <property type="molecule type" value="Genomic_DNA"/>
</dbReference>
<reference evidence="1" key="1">
    <citation type="journal article" date="2014" name="Int. J. Syst. Evol. Microbiol.">
        <title>Complete genome sequence of Corynebacterium casei LMG S-19264T (=DSM 44701T), isolated from a smear-ripened cheese.</title>
        <authorList>
            <consortium name="US DOE Joint Genome Institute (JGI-PGF)"/>
            <person name="Walter F."/>
            <person name="Albersmeier A."/>
            <person name="Kalinowski J."/>
            <person name="Ruckert C."/>
        </authorList>
    </citation>
    <scope>NUCLEOTIDE SEQUENCE</scope>
    <source>
        <strain evidence="1">CGMCC 4.5737</strain>
    </source>
</reference>
<comment type="caution">
    <text evidence="1">The sequence shown here is derived from an EMBL/GenBank/DDBJ whole genome shotgun (WGS) entry which is preliminary data.</text>
</comment>
<organism evidence="1 2">
    <name type="scientific">Longimycelium tulufanense</name>
    <dbReference type="NCBI Taxonomy" id="907463"/>
    <lineage>
        <taxon>Bacteria</taxon>
        <taxon>Bacillati</taxon>
        <taxon>Actinomycetota</taxon>
        <taxon>Actinomycetes</taxon>
        <taxon>Pseudonocardiales</taxon>
        <taxon>Pseudonocardiaceae</taxon>
        <taxon>Longimycelium</taxon>
    </lineage>
</organism>
<dbReference type="AlphaFoldDB" id="A0A8J3CDB1"/>